<dbReference type="InterPro" id="IPR029044">
    <property type="entry name" value="Nucleotide-diphossugar_trans"/>
</dbReference>
<dbReference type="PANTHER" id="PTHR43685:SF3">
    <property type="entry name" value="SLR2126 PROTEIN"/>
    <property type="match status" value="1"/>
</dbReference>
<feature type="domain" description="Glycosyltransferase 2-like" evidence="1">
    <location>
        <begin position="5"/>
        <end position="108"/>
    </location>
</feature>
<dbReference type="PANTHER" id="PTHR43685">
    <property type="entry name" value="GLYCOSYLTRANSFERASE"/>
    <property type="match status" value="1"/>
</dbReference>
<reference evidence="3" key="1">
    <citation type="submission" date="2016-01" db="EMBL/GenBank/DDBJ databases">
        <authorList>
            <person name="Peeters Charlotte."/>
        </authorList>
    </citation>
    <scope>NUCLEOTIDE SEQUENCE [LARGE SCALE GENOMIC DNA]</scope>
</reference>
<dbReference type="Pfam" id="PF00535">
    <property type="entry name" value="Glycos_transf_2"/>
    <property type="match status" value="1"/>
</dbReference>
<keyword evidence="2" id="KW-0808">Transferase</keyword>
<dbReference type="AlphaFoldDB" id="A0A158CXR5"/>
<protein>
    <submittedName>
        <fullName evidence="2">Glycosyl transferase family 2</fullName>
    </submittedName>
</protein>
<dbReference type="InterPro" id="IPR050834">
    <property type="entry name" value="Glycosyltransf_2"/>
</dbReference>
<sequence length="247" mass="27850">MLRISIIIPCYNAVKTLARALNSCLAQAQVGQIIVVDDCSGDASRDVAAYYALKDARIQLLRMPENGGPARARNFAAQHATFPLLAFLDADDEYLPNALADAAAALHARPMHPAIRLDVQYAGFPPEIYAFSEFEKYAGRMSDTVTSSLVIRRSVFLALGGFPVDQNLREFGGEDAVLFEAIVEIYGCIRMVDRKRVRLHYHPRSHVARFFYRAMRVLKTPDHENQAFRESAERYLENARKIVWQTN</sequence>
<dbReference type="Gene3D" id="3.90.550.10">
    <property type="entry name" value="Spore Coat Polysaccharide Biosynthesis Protein SpsA, Chain A"/>
    <property type="match status" value="1"/>
</dbReference>
<evidence type="ECO:0000259" key="1">
    <source>
        <dbReference type="Pfam" id="PF00535"/>
    </source>
</evidence>
<dbReference type="SUPFAM" id="SSF53448">
    <property type="entry name" value="Nucleotide-diphospho-sugar transferases"/>
    <property type="match status" value="1"/>
</dbReference>
<evidence type="ECO:0000313" key="2">
    <source>
        <dbReference type="EMBL" id="SAK86417.1"/>
    </source>
</evidence>
<dbReference type="InterPro" id="IPR001173">
    <property type="entry name" value="Glyco_trans_2-like"/>
</dbReference>
<dbReference type="GO" id="GO:0016740">
    <property type="term" value="F:transferase activity"/>
    <property type="evidence" value="ECO:0007669"/>
    <property type="project" value="UniProtKB-KW"/>
</dbReference>
<organism evidence="2 3">
    <name type="scientific">Caballeronia temeraria</name>
    <dbReference type="NCBI Taxonomy" id="1777137"/>
    <lineage>
        <taxon>Bacteria</taxon>
        <taxon>Pseudomonadati</taxon>
        <taxon>Pseudomonadota</taxon>
        <taxon>Betaproteobacteria</taxon>
        <taxon>Burkholderiales</taxon>
        <taxon>Burkholderiaceae</taxon>
        <taxon>Caballeronia</taxon>
    </lineage>
</organism>
<keyword evidence="3" id="KW-1185">Reference proteome</keyword>
<dbReference type="CDD" id="cd00761">
    <property type="entry name" value="Glyco_tranf_GTA_type"/>
    <property type="match status" value="1"/>
</dbReference>
<evidence type="ECO:0000313" key="3">
    <source>
        <dbReference type="Proteomes" id="UP000054624"/>
    </source>
</evidence>
<gene>
    <name evidence="2" type="ORF">AWB76_06048</name>
</gene>
<proteinExistence type="predicted"/>
<dbReference type="EMBL" id="FCOI02000028">
    <property type="protein sequence ID" value="SAK86417.1"/>
    <property type="molecule type" value="Genomic_DNA"/>
</dbReference>
<name>A0A158CXR5_9BURK</name>
<dbReference type="OrthoDB" id="9802649at2"/>
<dbReference type="STRING" id="1777137.AWB76_06048"/>
<dbReference type="RefSeq" id="WP_061163687.1">
    <property type="nucleotide sequence ID" value="NZ_FCOI02000028.1"/>
</dbReference>
<accession>A0A158CXR5</accession>
<dbReference type="Proteomes" id="UP000054624">
    <property type="component" value="Unassembled WGS sequence"/>
</dbReference>